<dbReference type="Gene3D" id="1.10.357.10">
    <property type="entry name" value="Tetracycline Repressor, domain 2"/>
    <property type="match status" value="1"/>
</dbReference>
<proteinExistence type="predicted"/>
<organism evidence="6 7">
    <name type="scientific">Paenibacillus dendritiformis C454</name>
    <dbReference type="NCBI Taxonomy" id="1131935"/>
    <lineage>
        <taxon>Bacteria</taxon>
        <taxon>Bacillati</taxon>
        <taxon>Bacillota</taxon>
        <taxon>Bacilli</taxon>
        <taxon>Bacillales</taxon>
        <taxon>Paenibacillaceae</taxon>
        <taxon>Paenibacillus</taxon>
    </lineage>
</organism>
<keyword evidence="1" id="KW-0805">Transcription regulation</keyword>
<dbReference type="SUPFAM" id="SSF46689">
    <property type="entry name" value="Homeodomain-like"/>
    <property type="match status" value="1"/>
</dbReference>
<dbReference type="InterPro" id="IPR036271">
    <property type="entry name" value="Tet_transcr_reg_TetR-rel_C_sf"/>
</dbReference>
<dbReference type="AlphaFoldDB" id="H3SNY0"/>
<dbReference type="PROSITE" id="PS01081">
    <property type="entry name" value="HTH_TETR_1"/>
    <property type="match status" value="1"/>
</dbReference>
<dbReference type="PRINTS" id="PR00455">
    <property type="entry name" value="HTHTETR"/>
</dbReference>
<sequence length="196" mass="22045">MSRTKKPPEERRQQLLDIGIELFLHNGVAGVSVQDIVREAGVATGLFYYYFKSKEVFLDEAVESYVVGQIQQYQALLQCEELTRLGRLQRLVDEFVTSMDQTAQVIRENAVTGPQHRMIVEAMLHKLSPELEAFIRRGCDEGIFHVLHPAVTAQFLLHGLAGVFHMGRNEDAHQTRQAEIERLISGALGISEGGSR</sequence>
<dbReference type="Proteomes" id="UP000003900">
    <property type="component" value="Unassembled WGS sequence"/>
</dbReference>
<dbReference type="PATRIC" id="fig|1131935.3.peg.5468"/>
<dbReference type="EMBL" id="AHKH01000172">
    <property type="protein sequence ID" value="EHQ59225.1"/>
    <property type="molecule type" value="Genomic_DNA"/>
</dbReference>
<reference evidence="6 7" key="1">
    <citation type="journal article" date="2012" name="J. Bacteriol.">
        <title>Genome Sequence of the Pattern-Forming Social Bacterium Paenibacillus dendritiformis C454 Chiral Morphotype.</title>
        <authorList>
            <person name="Sirota-Madi A."/>
            <person name="Olender T."/>
            <person name="Helman Y."/>
            <person name="Brainis I."/>
            <person name="Finkelshtein A."/>
            <person name="Roth D."/>
            <person name="Hagai E."/>
            <person name="Leshkowitz D."/>
            <person name="Brodsky L."/>
            <person name="Galatenko V."/>
            <person name="Nikolaev V."/>
            <person name="Gutnick D.L."/>
            <person name="Lancet D."/>
            <person name="Ben-Jacob E."/>
        </authorList>
    </citation>
    <scope>NUCLEOTIDE SEQUENCE [LARGE SCALE GENOMIC DNA]</scope>
    <source>
        <strain evidence="6 7">C454</strain>
    </source>
</reference>
<protein>
    <recommendedName>
        <fullName evidence="5">HTH tetR-type domain-containing protein</fullName>
    </recommendedName>
</protein>
<dbReference type="Pfam" id="PF00440">
    <property type="entry name" value="TetR_N"/>
    <property type="match status" value="1"/>
</dbReference>
<evidence type="ECO:0000313" key="6">
    <source>
        <dbReference type="EMBL" id="EHQ59225.1"/>
    </source>
</evidence>
<gene>
    <name evidence="6" type="ORF">PDENDC454_26433</name>
</gene>
<evidence type="ECO:0000313" key="7">
    <source>
        <dbReference type="Proteomes" id="UP000003900"/>
    </source>
</evidence>
<feature type="domain" description="HTH tetR-type" evidence="5">
    <location>
        <begin position="9"/>
        <end position="69"/>
    </location>
</feature>
<dbReference type="PROSITE" id="PS50977">
    <property type="entry name" value="HTH_TETR_2"/>
    <property type="match status" value="1"/>
</dbReference>
<evidence type="ECO:0000256" key="1">
    <source>
        <dbReference type="ARBA" id="ARBA00023015"/>
    </source>
</evidence>
<evidence type="ECO:0000259" key="5">
    <source>
        <dbReference type="PROSITE" id="PS50977"/>
    </source>
</evidence>
<dbReference type="OrthoDB" id="2373640at2"/>
<dbReference type="GO" id="GO:0003677">
    <property type="term" value="F:DNA binding"/>
    <property type="evidence" value="ECO:0007669"/>
    <property type="project" value="UniProtKB-UniRule"/>
</dbReference>
<comment type="caution">
    <text evidence="6">The sequence shown here is derived from an EMBL/GenBank/DDBJ whole genome shotgun (WGS) entry which is preliminary data.</text>
</comment>
<dbReference type="InterPro" id="IPR023772">
    <property type="entry name" value="DNA-bd_HTH_TetR-type_CS"/>
</dbReference>
<keyword evidence="3" id="KW-0804">Transcription</keyword>
<evidence type="ECO:0000256" key="4">
    <source>
        <dbReference type="PROSITE-ProRule" id="PRU00335"/>
    </source>
</evidence>
<keyword evidence="2 4" id="KW-0238">DNA-binding</keyword>
<dbReference type="InterPro" id="IPR009057">
    <property type="entry name" value="Homeodomain-like_sf"/>
</dbReference>
<dbReference type="STRING" id="1131935.PDENDC454_26433"/>
<dbReference type="InterPro" id="IPR001647">
    <property type="entry name" value="HTH_TetR"/>
</dbReference>
<evidence type="ECO:0000256" key="3">
    <source>
        <dbReference type="ARBA" id="ARBA00023163"/>
    </source>
</evidence>
<dbReference type="PANTHER" id="PTHR47506">
    <property type="entry name" value="TRANSCRIPTIONAL REGULATORY PROTEIN"/>
    <property type="match status" value="1"/>
</dbReference>
<accession>H3SNY0</accession>
<dbReference type="PANTHER" id="PTHR47506:SF1">
    <property type="entry name" value="HTH-TYPE TRANSCRIPTIONAL REGULATOR YJDC"/>
    <property type="match status" value="1"/>
</dbReference>
<dbReference type="SUPFAM" id="SSF48498">
    <property type="entry name" value="Tetracyclin repressor-like, C-terminal domain"/>
    <property type="match status" value="1"/>
</dbReference>
<dbReference type="RefSeq" id="WP_006679753.1">
    <property type="nucleotide sequence ID" value="NZ_AHKH01000172.1"/>
</dbReference>
<keyword evidence="7" id="KW-1185">Reference proteome</keyword>
<name>H3SNY0_9BACL</name>
<feature type="DNA-binding region" description="H-T-H motif" evidence="4">
    <location>
        <begin position="32"/>
        <end position="51"/>
    </location>
</feature>
<evidence type="ECO:0000256" key="2">
    <source>
        <dbReference type="ARBA" id="ARBA00023125"/>
    </source>
</evidence>